<comment type="caution">
    <text evidence="1">The sequence shown here is derived from an EMBL/GenBank/DDBJ whole genome shotgun (WGS) entry which is preliminary data.</text>
</comment>
<evidence type="ECO:0000313" key="1">
    <source>
        <dbReference type="EMBL" id="KAK3763185.1"/>
    </source>
</evidence>
<name>A0AAE1DAX7_9GAST</name>
<organism evidence="1 2">
    <name type="scientific">Elysia crispata</name>
    <name type="common">lettuce slug</name>
    <dbReference type="NCBI Taxonomy" id="231223"/>
    <lineage>
        <taxon>Eukaryota</taxon>
        <taxon>Metazoa</taxon>
        <taxon>Spiralia</taxon>
        <taxon>Lophotrochozoa</taxon>
        <taxon>Mollusca</taxon>
        <taxon>Gastropoda</taxon>
        <taxon>Heterobranchia</taxon>
        <taxon>Euthyneura</taxon>
        <taxon>Panpulmonata</taxon>
        <taxon>Sacoglossa</taxon>
        <taxon>Placobranchoidea</taxon>
        <taxon>Plakobranchidae</taxon>
        <taxon>Elysia</taxon>
    </lineage>
</organism>
<keyword evidence="2" id="KW-1185">Reference proteome</keyword>
<dbReference type="Proteomes" id="UP001283361">
    <property type="component" value="Unassembled WGS sequence"/>
</dbReference>
<proteinExistence type="predicted"/>
<dbReference type="EMBL" id="JAWDGP010004591">
    <property type="protein sequence ID" value="KAK3763185.1"/>
    <property type="molecule type" value="Genomic_DNA"/>
</dbReference>
<reference evidence="1" key="1">
    <citation type="journal article" date="2023" name="G3 (Bethesda)">
        <title>A reference genome for the long-term kleptoplast-retaining sea slug Elysia crispata morphotype clarki.</title>
        <authorList>
            <person name="Eastman K.E."/>
            <person name="Pendleton A.L."/>
            <person name="Shaikh M.A."/>
            <person name="Suttiyut T."/>
            <person name="Ogas R."/>
            <person name="Tomko P."/>
            <person name="Gavelis G."/>
            <person name="Widhalm J.R."/>
            <person name="Wisecaver J.H."/>
        </authorList>
    </citation>
    <scope>NUCLEOTIDE SEQUENCE</scope>
    <source>
        <strain evidence="1">ECLA1</strain>
    </source>
</reference>
<accession>A0AAE1DAX7</accession>
<evidence type="ECO:0000313" key="2">
    <source>
        <dbReference type="Proteomes" id="UP001283361"/>
    </source>
</evidence>
<sequence>MLGVITSPSCALSEHRYQVSGEPWSDVRGDNLAKLCFVGTSLSIFYLVRQKALRLNHVICLQTRSASRVVLLDALLLMVSIKSCTVGCSAHNGQHQELYCWMLCS</sequence>
<protein>
    <submittedName>
        <fullName evidence="1">Uncharacterized protein</fullName>
    </submittedName>
</protein>
<dbReference type="AlphaFoldDB" id="A0AAE1DAX7"/>
<gene>
    <name evidence="1" type="ORF">RRG08_018754</name>
</gene>